<gene>
    <name evidence="1" type="ORF">RFI_03299</name>
</gene>
<sequence>MLKNGKWRNYEIAFDYEHRTIMLFDENKLKIKSLQLGNPNKSSLEYNVHIQWYNHIDINHTYAKWACFILNHTWHFRTSNSQEREDFSFYYSEFNSFCIIWKDGYNRIYKESLNPYLTTLKQGLQHIKDKIQKRDHLMFGTDELVTFQCLFEEWSPQIESNMGDKNLLLHDIYKHLPHYPTVQIYWKVKQGLIVPYKRTVDIKRVNLPKKGDKKSTFNPFLYECDINKLQIIHDALHFKINGIDELKKLLHEIIKNNYLLIKKNVMIISNNKLVIMKKMMDVK</sequence>
<keyword evidence="2" id="KW-1185">Reference proteome</keyword>
<reference evidence="1 2" key="1">
    <citation type="journal article" date="2013" name="Curr. Biol.">
        <title>The Genome of the Foraminiferan Reticulomyxa filosa.</title>
        <authorList>
            <person name="Glockner G."/>
            <person name="Hulsmann N."/>
            <person name="Schleicher M."/>
            <person name="Noegel A.A."/>
            <person name="Eichinger L."/>
            <person name="Gallinger C."/>
            <person name="Pawlowski J."/>
            <person name="Sierra R."/>
            <person name="Euteneuer U."/>
            <person name="Pillet L."/>
            <person name="Moustafa A."/>
            <person name="Platzer M."/>
            <person name="Groth M."/>
            <person name="Szafranski K."/>
            <person name="Schliwa M."/>
        </authorList>
    </citation>
    <scope>NUCLEOTIDE SEQUENCE [LARGE SCALE GENOMIC DNA]</scope>
</reference>
<comment type="caution">
    <text evidence="1">The sequence shown here is derived from an EMBL/GenBank/DDBJ whole genome shotgun (WGS) entry which is preliminary data.</text>
</comment>
<dbReference type="Proteomes" id="UP000023152">
    <property type="component" value="Unassembled WGS sequence"/>
</dbReference>
<organism evidence="1 2">
    <name type="scientific">Reticulomyxa filosa</name>
    <dbReference type="NCBI Taxonomy" id="46433"/>
    <lineage>
        <taxon>Eukaryota</taxon>
        <taxon>Sar</taxon>
        <taxon>Rhizaria</taxon>
        <taxon>Retaria</taxon>
        <taxon>Foraminifera</taxon>
        <taxon>Monothalamids</taxon>
        <taxon>Reticulomyxidae</taxon>
        <taxon>Reticulomyxa</taxon>
    </lineage>
</organism>
<evidence type="ECO:0000313" key="2">
    <source>
        <dbReference type="Proteomes" id="UP000023152"/>
    </source>
</evidence>
<evidence type="ECO:0000313" key="1">
    <source>
        <dbReference type="EMBL" id="ETO33805.1"/>
    </source>
</evidence>
<dbReference type="EMBL" id="ASPP01003124">
    <property type="protein sequence ID" value="ETO33805.1"/>
    <property type="molecule type" value="Genomic_DNA"/>
</dbReference>
<protein>
    <submittedName>
        <fullName evidence="1">Uncharacterized protein</fullName>
    </submittedName>
</protein>
<proteinExistence type="predicted"/>
<accession>X6P5H6</accession>
<dbReference type="AlphaFoldDB" id="X6P5H6"/>
<name>X6P5H6_RETFI</name>